<dbReference type="InterPro" id="IPR006139">
    <property type="entry name" value="D-isomer_2_OHA_DH_cat_dom"/>
</dbReference>
<reference evidence="7" key="1">
    <citation type="journal article" date="2019" name="Int. J. Syst. Evol. Microbiol.">
        <title>The Global Catalogue of Microorganisms (GCM) 10K type strain sequencing project: providing services to taxonomists for standard genome sequencing and annotation.</title>
        <authorList>
            <consortium name="The Broad Institute Genomics Platform"/>
            <consortium name="The Broad Institute Genome Sequencing Center for Infectious Disease"/>
            <person name="Wu L."/>
            <person name="Ma J."/>
        </authorList>
    </citation>
    <scope>NUCLEOTIDE SEQUENCE [LARGE SCALE GENOMIC DNA]</scope>
    <source>
        <strain evidence="7">LMG 24813</strain>
    </source>
</reference>
<protein>
    <submittedName>
        <fullName evidence="6">2-hydroxyacid dehydrogenase</fullName>
    </submittedName>
</protein>
<dbReference type="CDD" id="cd12156">
    <property type="entry name" value="HPPR"/>
    <property type="match status" value="1"/>
</dbReference>
<name>A0ABV8P0M3_9BURK</name>
<evidence type="ECO:0000259" key="5">
    <source>
        <dbReference type="Pfam" id="PF02826"/>
    </source>
</evidence>
<feature type="domain" description="D-isomer specific 2-hydroxyacid dehydrogenase catalytic" evidence="4">
    <location>
        <begin position="33"/>
        <end position="312"/>
    </location>
</feature>
<evidence type="ECO:0000256" key="2">
    <source>
        <dbReference type="ARBA" id="ARBA00023027"/>
    </source>
</evidence>
<keyword evidence="7" id="KW-1185">Reference proteome</keyword>
<dbReference type="Pfam" id="PF00389">
    <property type="entry name" value="2-Hacid_dh"/>
    <property type="match status" value="1"/>
</dbReference>
<gene>
    <name evidence="6" type="ORF">ACFOY1_17445</name>
</gene>
<dbReference type="Proteomes" id="UP001595848">
    <property type="component" value="Unassembled WGS sequence"/>
</dbReference>
<evidence type="ECO:0000256" key="3">
    <source>
        <dbReference type="RuleBase" id="RU003719"/>
    </source>
</evidence>
<feature type="domain" description="D-isomer specific 2-hydroxyacid dehydrogenase NAD-binding" evidence="5">
    <location>
        <begin position="113"/>
        <end position="285"/>
    </location>
</feature>
<comment type="similarity">
    <text evidence="3">Belongs to the D-isomer specific 2-hydroxyacid dehydrogenase family.</text>
</comment>
<keyword evidence="2" id="KW-0520">NAD</keyword>
<keyword evidence="1 3" id="KW-0560">Oxidoreductase</keyword>
<dbReference type="InterPro" id="IPR006140">
    <property type="entry name" value="D-isomer_DH_NAD-bd"/>
</dbReference>
<dbReference type="Pfam" id="PF02826">
    <property type="entry name" value="2-Hacid_dh_C"/>
    <property type="match status" value="1"/>
</dbReference>
<organism evidence="6 7">
    <name type="scientific">Candidimonas humi</name>
    <dbReference type="NCBI Taxonomy" id="683355"/>
    <lineage>
        <taxon>Bacteria</taxon>
        <taxon>Pseudomonadati</taxon>
        <taxon>Pseudomonadota</taxon>
        <taxon>Betaproteobacteria</taxon>
        <taxon>Burkholderiales</taxon>
        <taxon>Alcaligenaceae</taxon>
        <taxon>Candidimonas</taxon>
    </lineage>
</organism>
<accession>A0ABV8P0M3</accession>
<proteinExistence type="inferred from homology"/>
<dbReference type="PANTHER" id="PTHR10996">
    <property type="entry name" value="2-HYDROXYACID DEHYDROGENASE-RELATED"/>
    <property type="match status" value="1"/>
</dbReference>
<dbReference type="EMBL" id="JBHSBV010000006">
    <property type="protein sequence ID" value="MFC4202740.1"/>
    <property type="molecule type" value="Genomic_DNA"/>
</dbReference>
<evidence type="ECO:0000256" key="1">
    <source>
        <dbReference type="ARBA" id="ARBA00023002"/>
    </source>
</evidence>
<dbReference type="InterPro" id="IPR050223">
    <property type="entry name" value="D-isomer_2-hydroxyacid_DH"/>
</dbReference>
<evidence type="ECO:0000313" key="6">
    <source>
        <dbReference type="EMBL" id="MFC4202740.1"/>
    </source>
</evidence>
<comment type="caution">
    <text evidence="6">The sequence shown here is derived from an EMBL/GenBank/DDBJ whole genome shotgun (WGS) entry which is preliminary data.</text>
</comment>
<evidence type="ECO:0000259" key="4">
    <source>
        <dbReference type="Pfam" id="PF00389"/>
    </source>
</evidence>
<evidence type="ECO:0000313" key="7">
    <source>
        <dbReference type="Proteomes" id="UP001595848"/>
    </source>
</evidence>
<dbReference type="RefSeq" id="WP_217966223.1">
    <property type="nucleotide sequence ID" value="NZ_JAHTBN010000011.1"/>
</dbReference>
<dbReference type="PANTHER" id="PTHR10996:SF178">
    <property type="entry name" value="2-HYDROXYACID DEHYDROGENASE YGL185C-RELATED"/>
    <property type="match status" value="1"/>
</dbReference>
<sequence length="317" mass="33721">MPTTPATARRLLQIGPLPAGLETALQQRYQVHPLWQEPDRSAFLARTAGSFDGAVTMSRHGCTADIFESLGKGVVACFGVGFEGLDLQAAARHGVQVSTTPDVLNDCVADCAFGLILASARGLVAADRHVQQGRWPAGPFPLATRVSGKHLGIVGLGRIGAAIARRASGFDMPVRYHGRKPQPEAPYGYEPGLIELARWADFLVVACRGGAETRHLINAPVLRALGPQGFLINIARGSVVDEQALAQAIAQEQIGGAGLDVYEHEPQVHEGLLGRDNVVVLPHVAATTRETRNAMEQLVLDNLQAYFATGKVLTPPA</sequence>